<gene>
    <name evidence="2" type="ORF">EVAR_43538_1</name>
</gene>
<dbReference type="EMBL" id="BGZK01000511">
    <property type="protein sequence ID" value="GBP47847.1"/>
    <property type="molecule type" value="Genomic_DNA"/>
</dbReference>
<comment type="caution">
    <text evidence="2">The sequence shown here is derived from an EMBL/GenBank/DDBJ whole genome shotgun (WGS) entry which is preliminary data.</text>
</comment>
<evidence type="ECO:0000313" key="2">
    <source>
        <dbReference type="EMBL" id="GBP47847.1"/>
    </source>
</evidence>
<organism evidence="2 3">
    <name type="scientific">Eumeta variegata</name>
    <name type="common">Bagworm moth</name>
    <name type="synonym">Eumeta japonica</name>
    <dbReference type="NCBI Taxonomy" id="151549"/>
    <lineage>
        <taxon>Eukaryota</taxon>
        <taxon>Metazoa</taxon>
        <taxon>Ecdysozoa</taxon>
        <taxon>Arthropoda</taxon>
        <taxon>Hexapoda</taxon>
        <taxon>Insecta</taxon>
        <taxon>Pterygota</taxon>
        <taxon>Neoptera</taxon>
        <taxon>Endopterygota</taxon>
        <taxon>Lepidoptera</taxon>
        <taxon>Glossata</taxon>
        <taxon>Ditrysia</taxon>
        <taxon>Tineoidea</taxon>
        <taxon>Psychidae</taxon>
        <taxon>Oiketicinae</taxon>
        <taxon>Eumeta</taxon>
    </lineage>
</organism>
<evidence type="ECO:0000256" key="1">
    <source>
        <dbReference type="SAM" id="MobiDB-lite"/>
    </source>
</evidence>
<dbReference type="AlphaFoldDB" id="A0A4C1WCI7"/>
<accession>A0A4C1WCI7</accession>
<dbReference type="Proteomes" id="UP000299102">
    <property type="component" value="Unassembled WGS sequence"/>
</dbReference>
<reference evidence="2 3" key="1">
    <citation type="journal article" date="2019" name="Commun. Biol.">
        <title>The bagworm genome reveals a unique fibroin gene that provides high tensile strength.</title>
        <authorList>
            <person name="Kono N."/>
            <person name="Nakamura H."/>
            <person name="Ohtoshi R."/>
            <person name="Tomita M."/>
            <person name="Numata K."/>
            <person name="Arakawa K."/>
        </authorList>
    </citation>
    <scope>NUCLEOTIDE SEQUENCE [LARGE SCALE GENOMIC DNA]</scope>
</reference>
<sequence length="135" mass="14818">MGLSTQDNGPVPLVRYHTLTEYRSKVATSAVAFRPICHSHAKGRQQSPRRTPARAVSKNTTYANVTAGRRKDPPKSNSDVSTDTLSQIMSVISIIDINELADLAKSFKTASNPVEKLLILTKHASLVETIKNNKF</sequence>
<evidence type="ECO:0000313" key="3">
    <source>
        <dbReference type="Proteomes" id="UP000299102"/>
    </source>
</evidence>
<keyword evidence="3" id="KW-1185">Reference proteome</keyword>
<protein>
    <submittedName>
        <fullName evidence="2">Uncharacterized protein</fullName>
    </submittedName>
</protein>
<dbReference type="OrthoDB" id="7516392at2759"/>
<feature type="region of interest" description="Disordered" evidence="1">
    <location>
        <begin position="39"/>
        <end position="82"/>
    </location>
</feature>
<name>A0A4C1WCI7_EUMVA</name>
<proteinExistence type="predicted"/>